<dbReference type="Proteomes" id="UP000887013">
    <property type="component" value="Unassembled WGS sequence"/>
</dbReference>
<gene>
    <name evidence="1" type="ORF">NPIL_214011</name>
</gene>
<proteinExistence type="predicted"/>
<sequence>MTTRSLRSFCSVESDLTVEERGGEMEGRGEGEEARKNRCAASIAHLVASSPFRSFVTNFGMPTLRGEFRFNNTWLNDHVAENDASGPFTRYI</sequence>
<evidence type="ECO:0000313" key="2">
    <source>
        <dbReference type="Proteomes" id="UP000887013"/>
    </source>
</evidence>
<organism evidence="1 2">
    <name type="scientific">Nephila pilipes</name>
    <name type="common">Giant wood spider</name>
    <name type="synonym">Nephila maculata</name>
    <dbReference type="NCBI Taxonomy" id="299642"/>
    <lineage>
        <taxon>Eukaryota</taxon>
        <taxon>Metazoa</taxon>
        <taxon>Ecdysozoa</taxon>
        <taxon>Arthropoda</taxon>
        <taxon>Chelicerata</taxon>
        <taxon>Arachnida</taxon>
        <taxon>Araneae</taxon>
        <taxon>Araneomorphae</taxon>
        <taxon>Entelegynae</taxon>
        <taxon>Araneoidea</taxon>
        <taxon>Nephilidae</taxon>
        <taxon>Nephila</taxon>
    </lineage>
</organism>
<protein>
    <submittedName>
        <fullName evidence="1">Uncharacterized protein</fullName>
    </submittedName>
</protein>
<evidence type="ECO:0000313" key="1">
    <source>
        <dbReference type="EMBL" id="GFT51322.1"/>
    </source>
</evidence>
<reference evidence="1" key="1">
    <citation type="submission" date="2020-08" db="EMBL/GenBank/DDBJ databases">
        <title>Multicomponent nature underlies the extraordinary mechanical properties of spider dragline silk.</title>
        <authorList>
            <person name="Kono N."/>
            <person name="Nakamura H."/>
            <person name="Mori M."/>
            <person name="Yoshida Y."/>
            <person name="Ohtoshi R."/>
            <person name="Malay A.D."/>
            <person name="Moran D.A.P."/>
            <person name="Tomita M."/>
            <person name="Numata K."/>
            <person name="Arakawa K."/>
        </authorList>
    </citation>
    <scope>NUCLEOTIDE SEQUENCE</scope>
</reference>
<name>A0A8X6P510_NEPPI</name>
<accession>A0A8X6P510</accession>
<dbReference type="AlphaFoldDB" id="A0A8X6P510"/>
<comment type="caution">
    <text evidence="1">The sequence shown here is derived from an EMBL/GenBank/DDBJ whole genome shotgun (WGS) entry which is preliminary data.</text>
</comment>
<dbReference type="EMBL" id="BMAW01065638">
    <property type="protein sequence ID" value="GFT51322.1"/>
    <property type="molecule type" value="Genomic_DNA"/>
</dbReference>
<keyword evidence="2" id="KW-1185">Reference proteome</keyword>